<sequence length="418" mass="43386">MGSEARPVIRGTAAACAFVLLTAPHATADAVRLTPSDTDAARLSPAGADTARLAPADAGTARVTHQGWGAVRVSTAPAEPVGGPLLAGRGLIVQPGPGAPKLGKFKASGWVIADATSGEVLAAKNPHGHFMPASTIKTLTALTLVSRLDPKKKIKPSQHACNTEGSAVGLTPKVTYTVDDLLKGLMMSSGNDAAMALAEAYGGMKPTLDAMNAEARRIQANDTVARTPHGLDAKGQRTSPYDLALMAREGLKNPRFRTYVGTKVTKFPAPKGKSYQIQNHNKLLWQYKGGIGVKNGWTNKARASFVGAATRNGRTVIAALMHSEPPFWDDVKAMLTWGFEAKGKVTPIGRLVDPIPPRNEAAEQAPPASPAAAAQPGPKPPGGPSPALLAAGGAGAIGLSAAAVYLVRRRRRADDTVI</sequence>
<evidence type="ECO:0000256" key="3">
    <source>
        <dbReference type="ARBA" id="ARBA00022801"/>
    </source>
</evidence>
<accession>A0A3A4A572</accession>
<dbReference type="GO" id="GO:0009002">
    <property type="term" value="F:serine-type D-Ala-D-Ala carboxypeptidase activity"/>
    <property type="evidence" value="ECO:0007669"/>
    <property type="project" value="InterPro"/>
</dbReference>
<dbReference type="InterPro" id="IPR018044">
    <property type="entry name" value="Peptidase_S11"/>
</dbReference>
<evidence type="ECO:0000259" key="13">
    <source>
        <dbReference type="Pfam" id="PF00768"/>
    </source>
</evidence>
<evidence type="ECO:0000256" key="6">
    <source>
        <dbReference type="ARBA" id="ARBA00023316"/>
    </source>
</evidence>
<dbReference type="InterPro" id="IPR012338">
    <property type="entry name" value="Beta-lactam/transpept-like"/>
</dbReference>
<comment type="caution">
    <text evidence="14">The sequence shown here is derived from an EMBL/GenBank/DDBJ whole genome shotgun (WGS) entry which is preliminary data.</text>
</comment>
<dbReference type="Pfam" id="PF00768">
    <property type="entry name" value="Peptidase_S11"/>
    <property type="match status" value="1"/>
</dbReference>
<dbReference type="AlphaFoldDB" id="A0A3A4A572"/>
<feature type="transmembrane region" description="Helical" evidence="11">
    <location>
        <begin position="387"/>
        <end position="407"/>
    </location>
</feature>
<keyword evidence="14" id="KW-0645">Protease</keyword>
<keyword evidence="6" id="KW-0961">Cell wall biogenesis/degradation</keyword>
<evidence type="ECO:0000313" key="15">
    <source>
        <dbReference type="Proteomes" id="UP000265768"/>
    </source>
</evidence>
<organism evidence="14 15">
    <name type="scientific">Bailinhaonella thermotolerans</name>
    <dbReference type="NCBI Taxonomy" id="1070861"/>
    <lineage>
        <taxon>Bacteria</taxon>
        <taxon>Bacillati</taxon>
        <taxon>Actinomycetota</taxon>
        <taxon>Actinomycetes</taxon>
        <taxon>Streptosporangiales</taxon>
        <taxon>Streptosporangiaceae</taxon>
        <taxon>Bailinhaonella</taxon>
    </lineage>
</organism>
<comment type="similarity">
    <text evidence="1 9">Belongs to the peptidase S11 family.</text>
</comment>
<dbReference type="EMBL" id="QZEY01000018">
    <property type="protein sequence ID" value="RJL23665.1"/>
    <property type="molecule type" value="Genomic_DNA"/>
</dbReference>
<feature type="active site" evidence="7">
    <location>
        <position position="189"/>
    </location>
</feature>
<name>A0A3A4A572_9ACTN</name>
<keyword evidence="11" id="KW-1133">Transmembrane helix</keyword>
<dbReference type="Gene3D" id="3.40.710.10">
    <property type="entry name" value="DD-peptidase/beta-lactamase superfamily"/>
    <property type="match status" value="1"/>
</dbReference>
<evidence type="ECO:0000256" key="4">
    <source>
        <dbReference type="ARBA" id="ARBA00022960"/>
    </source>
</evidence>
<keyword evidence="3" id="KW-0378">Hydrolase</keyword>
<dbReference type="PRINTS" id="PR00725">
    <property type="entry name" value="DADACBPTASE1"/>
</dbReference>
<proteinExistence type="inferred from homology"/>
<feature type="signal peptide" evidence="12">
    <location>
        <begin position="1"/>
        <end position="28"/>
    </location>
</feature>
<evidence type="ECO:0000256" key="1">
    <source>
        <dbReference type="ARBA" id="ARBA00007164"/>
    </source>
</evidence>
<feature type="active site" description="Proton acceptor" evidence="7">
    <location>
        <position position="137"/>
    </location>
</feature>
<feature type="domain" description="Peptidase S11 D-alanyl-D-alanine carboxypeptidase A N-terminal" evidence="13">
    <location>
        <begin position="104"/>
        <end position="322"/>
    </location>
</feature>
<dbReference type="PANTHER" id="PTHR21581">
    <property type="entry name" value="D-ALANYL-D-ALANINE CARBOXYPEPTIDASE"/>
    <property type="match status" value="1"/>
</dbReference>
<gene>
    <name evidence="14" type="ORF">D5H75_32740</name>
</gene>
<keyword evidence="4" id="KW-0133">Cell shape</keyword>
<dbReference type="GO" id="GO:0006508">
    <property type="term" value="P:proteolysis"/>
    <property type="evidence" value="ECO:0007669"/>
    <property type="project" value="InterPro"/>
</dbReference>
<evidence type="ECO:0000256" key="9">
    <source>
        <dbReference type="RuleBase" id="RU004016"/>
    </source>
</evidence>
<dbReference type="OrthoDB" id="3663940at2"/>
<dbReference type="GO" id="GO:0009252">
    <property type="term" value="P:peptidoglycan biosynthetic process"/>
    <property type="evidence" value="ECO:0007669"/>
    <property type="project" value="UniProtKB-KW"/>
</dbReference>
<evidence type="ECO:0000256" key="11">
    <source>
        <dbReference type="SAM" id="Phobius"/>
    </source>
</evidence>
<feature type="active site" description="Acyl-ester intermediate" evidence="7">
    <location>
        <position position="134"/>
    </location>
</feature>
<feature type="region of interest" description="Disordered" evidence="10">
    <location>
        <begin position="353"/>
        <end position="387"/>
    </location>
</feature>
<dbReference type="InterPro" id="IPR001967">
    <property type="entry name" value="Peptidase_S11_N"/>
</dbReference>
<evidence type="ECO:0000256" key="8">
    <source>
        <dbReference type="PIRSR" id="PIRSR618044-2"/>
    </source>
</evidence>
<feature type="compositionally biased region" description="Low complexity" evidence="10">
    <location>
        <begin position="362"/>
        <end position="376"/>
    </location>
</feature>
<evidence type="ECO:0000313" key="14">
    <source>
        <dbReference type="EMBL" id="RJL23665.1"/>
    </source>
</evidence>
<evidence type="ECO:0000256" key="10">
    <source>
        <dbReference type="SAM" id="MobiDB-lite"/>
    </source>
</evidence>
<evidence type="ECO:0000256" key="7">
    <source>
        <dbReference type="PIRSR" id="PIRSR618044-1"/>
    </source>
</evidence>
<feature type="binding site" evidence="8">
    <location>
        <position position="294"/>
    </location>
    <ligand>
        <name>substrate</name>
    </ligand>
</feature>
<keyword evidence="2 12" id="KW-0732">Signal</keyword>
<keyword evidence="15" id="KW-1185">Reference proteome</keyword>
<dbReference type="GO" id="GO:0071555">
    <property type="term" value="P:cell wall organization"/>
    <property type="evidence" value="ECO:0007669"/>
    <property type="project" value="UniProtKB-KW"/>
</dbReference>
<protein>
    <submittedName>
        <fullName evidence="14">D-alanyl-D-alanine carboxypeptidase</fullName>
    </submittedName>
</protein>
<reference evidence="14 15" key="1">
    <citation type="submission" date="2018-09" db="EMBL/GenBank/DDBJ databases">
        <title>YIM 75507 draft genome.</title>
        <authorList>
            <person name="Tang S."/>
            <person name="Feng Y."/>
        </authorList>
    </citation>
    <scope>NUCLEOTIDE SEQUENCE [LARGE SCALE GENOMIC DNA]</scope>
    <source>
        <strain evidence="14 15">YIM 75507</strain>
    </source>
</reference>
<keyword evidence="5" id="KW-0573">Peptidoglycan synthesis</keyword>
<evidence type="ECO:0000256" key="12">
    <source>
        <dbReference type="SAM" id="SignalP"/>
    </source>
</evidence>
<dbReference type="SUPFAM" id="SSF56601">
    <property type="entry name" value="beta-lactamase/transpeptidase-like"/>
    <property type="match status" value="1"/>
</dbReference>
<evidence type="ECO:0000256" key="5">
    <source>
        <dbReference type="ARBA" id="ARBA00022984"/>
    </source>
</evidence>
<keyword evidence="14" id="KW-0121">Carboxypeptidase</keyword>
<evidence type="ECO:0000256" key="2">
    <source>
        <dbReference type="ARBA" id="ARBA00022729"/>
    </source>
</evidence>
<dbReference type="PANTHER" id="PTHR21581:SF33">
    <property type="entry name" value="D-ALANYL-D-ALANINE CARBOXYPEPTIDASE DACB"/>
    <property type="match status" value="1"/>
</dbReference>
<dbReference type="GO" id="GO:0008360">
    <property type="term" value="P:regulation of cell shape"/>
    <property type="evidence" value="ECO:0007669"/>
    <property type="project" value="UniProtKB-KW"/>
</dbReference>
<keyword evidence="11" id="KW-0472">Membrane</keyword>
<dbReference type="Proteomes" id="UP000265768">
    <property type="component" value="Unassembled WGS sequence"/>
</dbReference>
<feature type="chain" id="PRO_5039520364" evidence="12">
    <location>
        <begin position="29"/>
        <end position="418"/>
    </location>
</feature>
<keyword evidence="11" id="KW-0812">Transmembrane</keyword>
<dbReference type="RefSeq" id="WP_119930454.1">
    <property type="nucleotide sequence ID" value="NZ_QZEY01000018.1"/>
</dbReference>